<feature type="compositionally biased region" description="Basic and acidic residues" evidence="4">
    <location>
        <begin position="209"/>
        <end position="225"/>
    </location>
</feature>
<dbReference type="Gene3D" id="3.30.70.330">
    <property type="match status" value="1"/>
</dbReference>
<dbReference type="Gene3D" id="3.30.1370.210">
    <property type="match status" value="1"/>
</dbReference>
<dbReference type="InterPro" id="IPR000504">
    <property type="entry name" value="RRM_dom"/>
</dbReference>
<evidence type="ECO:0000259" key="6">
    <source>
        <dbReference type="PROSITE" id="PS50103"/>
    </source>
</evidence>
<dbReference type="InterPro" id="IPR035979">
    <property type="entry name" value="RBD_domain_sf"/>
</dbReference>
<feature type="zinc finger region" description="C3H1-type" evidence="3">
    <location>
        <begin position="119"/>
        <end position="146"/>
    </location>
</feature>
<keyword evidence="3" id="KW-0863">Zinc-finger</keyword>
<evidence type="ECO:0000256" key="3">
    <source>
        <dbReference type="PROSITE-ProRule" id="PRU00723"/>
    </source>
</evidence>
<feature type="region of interest" description="Disordered" evidence="4">
    <location>
        <begin position="261"/>
        <end position="284"/>
    </location>
</feature>
<evidence type="ECO:0000313" key="8">
    <source>
        <dbReference type="Proteomes" id="UP001515480"/>
    </source>
</evidence>
<dbReference type="PROSITE" id="PS50102">
    <property type="entry name" value="RRM"/>
    <property type="match status" value="1"/>
</dbReference>
<keyword evidence="3" id="KW-0479">Metal-binding</keyword>
<gene>
    <name evidence="7" type="ORF">AB1Y20_007642</name>
</gene>
<dbReference type="CDD" id="cd00590">
    <property type="entry name" value="RRM_SF"/>
    <property type="match status" value="1"/>
</dbReference>
<name>A0AB34IVG7_PRYPA</name>
<evidence type="ECO:0000256" key="1">
    <source>
        <dbReference type="ARBA" id="ARBA00022884"/>
    </source>
</evidence>
<dbReference type="PANTHER" id="PTHR48025:SF1">
    <property type="entry name" value="RRM DOMAIN-CONTAINING PROTEIN"/>
    <property type="match status" value="1"/>
</dbReference>
<dbReference type="GO" id="GO:0008270">
    <property type="term" value="F:zinc ion binding"/>
    <property type="evidence" value="ECO:0007669"/>
    <property type="project" value="UniProtKB-KW"/>
</dbReference>
<accession>A0AB34IVG7</accession>
<dbReference type="SUPFAM" id="SSF54928">
    <property type="entry name" value="RNA-binding domain, RBD"/>
    <property type="match status" value="1"/>
</dbReference>
<reference evidence="7 8" key="1">
    <citation type="journal article" date="2024" name="Science">
        <title>Giant polyketide synthase enzymes in the biosynthesis of giant marine polyether toxins.</title>
        <authorList>
            <person name="Fallon T.R."/>
            <person name="Shende V.V."/>
            <person name="Wierzbicki I.H."/>
            <person name="Pendleton A.L."/>
            <person name="Watervoot N.F."/>
            <person name="Auber R.P."/>
            <person name="Gonzalez D.J."/>
            <person name="Wisecaver J.H."/>
            <person name="Moore B.S."/>
        </authorList>
    </citation>
    <scope>NUCLEOTIDE SEQUENCE [LARGE SCALE GENOMIC DNA]</scope>
    <source>
        <strain evidence="7 8">12B1</strain>
    </source>
</reference>
<dbReference type="GO" id="GO:0005634">
    <property type="term" value="C:nucleus"/>
    <property type="evidence" value="ECO:0007669"/>
    <property type="project" value="TreeGrafter"/>
</dbReference>
<feature type="zinc finger region" description="C3H1-type" evidence="3">
    <location>
        <begin position="174"/>
        <end position="201"/>
    </location>
</feature>
<evidence type="ECO:0000313" key="7">
    <source>
        <dbReference type="EMBL" id="KAL1508046.1"/>
    </source>
</evidence>
<evidence type="ECO:0000259" key="5">
    <source>
        <dbReference type="PROSITE" id="PS50102"/>
    </source>
</evidence>
<dbReference type="Pfam" id="PF00076">
    <property type="entry name" value="RRM_1"/>
    <property type="match status" value="1"/>
</dbReference>
<feature type="domain" description="RRM" evidence="5">
    <location>
        <begin position="32"/>
        <end position="109"/>
    </location>
</feature>
<dbReference type="InterPro" id="IPR050502">
    <property type="entry name" value="Euk_RNA-bind_prot"/>
</dbReference>
<evidence type="ECO:0000256" key="2">
    <source>
        <dbReference type="PROSITE-ProRule" id="PRU00176"/>
    </source>
</evidence>
<dbReference type="Proteomes" id="UP001515480">
    <property type="component" value="Unassembled WGS sequence"/>
</dbReference>
<evidence type="ECO:0000256" key="4">
    <source>
        <dbReference type="SAM" id="MobiDB-lite"/>
    </source>
</evidence>
<protein>
    <recommendedName>
        <fullName evidence="9">Cleavage and polyadenylation specificity factor subunit 4</fullName>
    </recommendedName>
</protein>
<sequence>MERKAPADPLHRSRPSSPSPPPRHRVKKREEHKIIVVGLPSGATSLELTKLVKPYGNPLQCNVVVDAFGKERGFGFVQFGDEAACHAAIHALDKSVFGTRTLNVRMVEERTPPPIKSSGGKARPCFDFSKGKCTRGAACKWAHLAPPQEAAGASRRPEWQKTRPAGTGLQVIGEVPEGICRKYQLGSCHRGAACKWKHEIYSAGGGDEPAAKRAREGEARAAPKELRAGAWAAGAATGVDKRLKPAEGSAVTATPAELRDQLARREAAWRKDHPEHPETAPVPDEVKNRDVVWKALERKLNRLEC</sequence>
<feature type="domain" description="C3H1-type" evidence="6">
    <location>
        <begin position="119"/>
        <end position="146"/>
    </location>
</feature>
<evidence type="ECO:0008006" key="9">
    <source>
        <dbReference type="Google" id="ProtNLM"/>
    </source>
</evidence>
<dbReference type="InterPro" id="IPR012677">
    <property type="entry name" value="Nucleotide-bd_a/b_plait_sf"/>
</dbReference>
<feature type="compositionally biased region" description="Basic and acidic residues" evidence="4">
    <location>
        <begin position="1"/>
        <end position="11"/>
    </location>
</feature>
<feature type="region of interest" description="Disordered" evidence="4">
    <location>
        <begin position="1"/>
        <end position="30"/>
    </location>
</feature>
<dbReference type="PANTHER" id="PTHR48025">
    <property type="entry name" value="OS02G0815200 PROTEIN"/>
    <property type="match status" value="1"/>
</dbReference>
<organism evidence="7 8">
    <name type="scientific">Prymnesium parvum</name>
    <name type="common">Toxic golden alga</name>
    <dbReference type="NCBI Taxonomy" id="97485"/>
    <lineage>
        <taxon>Eukaryota</taxon>
        <taxon>Haptista</taxon>
        <taxon>Haptophyta</taxon>
        <taxon>Prymnesiophyceae</taxon>
        <taxon>Prymnesiales</taxon>
        <taxon>Prymnesiaceae</taxon>
        <taxon>Prymnesium</taxon>
    </lineage>
</organism>
<proteinExistence type="predicted"/>
<feature type="domain" description="C3H1-type" evidence="6">
    <location>
        <begin position="174"/>
        <end position="201"/>
    </location>
</feature>
<dbReference type="InterPro" id="IPR000571">
    <property type="entry name" value="Znf_CCCH"/>
</dbReference>
<feature type="region of interest" description="Disordered" evidence="4">
    <location>
        <begin position="205"/>
        <end position="225"/>
    </location>
</feature>
<keyword evidence="1 2" id="KW-0694">RNA-binding</keyword>
<dbReference type="SMART" id="SM00356">
    <property type="entry name" value="ZnF_C3H1"/>
    <property type="match status" value="2"/>
</dbReference>
<keyword evidence="8" id="KW-1185">Reference proteome</keyword>
<dbReference type="AlphaFoldDB" id="A0AB34IVG7"/>
<dbReference type="SMART" id="SM00360">
    <property type="entry name" value="RRM"/>
    <property type="match status" value="1"/>
</dbReference>
<dbReference type="EMBL" id="JBGBPQ010000017">
    <property type="protein sequence ID" value="KAL1508046.1"/>
    <property type="molecule type" value="Genomic_DNA"/>
</dbReference>
<comment type="caution">
    <text evidence="7">The sequence shown here is derived from an EMBL/GenBank/DDBJ whole genome shotgun (WGS) entry which is preliminary data.</text>
</comment>
<dbReference type="GO" id="GO:0003729">
    <property type="term" value="F:mRNA binding"/>
    <property type="evidence" value="ECO:0007669"/>
    <property type="project" value="TreeGrafter"/>
</dbReference>
<dbReference type="PROSITE" id="PS50103">
    <property type="entry name" value="ZF_C3H1"/>
    <property type="match status" value="2"/>
</dbReference>
<keyword evidence="3" id="KW-0862">Zinc</keyword>